<keyword evidence="5" id="KW-0496">Mitochondrion</keyword>
<accession>A0A0L0SY48</accession>
<keyword evidence="4" id="KW-0689">Ribosomal protein</keyword>
<evidence type="ECO:0000256" key="8">
    <source>
        <dbReference type="SAM" id="MobiDB-lite"/>
    </source>
</evidence>
<evidence type="ECO:0000256" key="1">
    <source>
        <dbReference type="ARBA" id="ARBA00004173"/>
    </source>
</evidence>
<evidence type="ECO:0000256" key="7">
    <source>
        <dbReference type="ARBA" id="ARBA00035192"/>
    </source>
</evidence>
<dbReference type="EMBL" id="GG745353">
    <property type="protein sequence ID" value="KNE67431.1"/>
    <property type="molecule type" value="Genomic_DNA"/>
</dbReference>
<sequence>MSLLAVRPAAMARLARTPLAAVPATRSASSFNNKPAAGAAKKKSSSNAIGGDSRYPLLKDYLYAPHAEVDGVAEVDADVHATIERAWAVAQRDIAAQRHADLAAKYRRLREAMVTLEKVDPDRFATAMDREGEDQYFPRLLKAPTETPAKTGWDYRRG</sequence>
<keyword evidence="10" id="KW-1185">Reference proteome</keyword>
<dbReference type="PANTHER" id="PTHR39150:SF1">
    <property type="entry name" value="LARGE RIBOSOMAL SUBUNIT PROTEIN ML40"/>
    <property type="match status" value="1"/>
</dbReference>
<feature type="compositionally biased region" description="Low complexity" evidence="8">
    <location>
        <begin position="32"/>
        <end position="50"/>
    </location>
</feature>
<evidence type="ECO:0000256" key="6">
    <source>
        <dbReference type="ARBA" id="ARBA00023274"/>
    </source>
</evidence>
<gene>
    <name evidence="9" type="ORF">AMAG_11892</name>
</gene>
<organism evidence="9 10">
    <name type="scientific">Allomyces macrogynus (strain ATCC 38327)</name>
    <name type="common">Allomyces javanicus var. macrogynus</name>
    <dbReference type="NCBI Taxonomy" id="578462"/>
    <lineage>
        <taxon>Eukaryota</taxon>
        <taxon>Fungi</taxon>
        <taxon>Fungi incertae sedis</taxon>
        <taxon>Blastocladiomycota</taxon>
        <taxon>Blastocladiomycetes</taxon>
        <taxon>Blastocladiales</taxon>
        <taxon>Blastocladiaceae</taxon>
        <taxon>Allomyces</taxon>
    </lineage>
</organism>
<comment type="subcellular location">
    <subcellularLocation>
        <location evidence="1">Mitochondrion</location>
    </subcellularLocation>
</comment>
<dbReference type="OMA" id="NTIHRAW"/>
<protein>
    <recommendedName>
        <fullName evidence="7">Large ribosomal subunit protein mL40</fullName>
    </recommendedName>
</protein>
<dbReference type="PANTHER" id="PTHR39150">
    <property type="entry name" value="54S RIBOSOMAL PROTEIN L28, MITOCHONDRIAL"/>
    <property type="match status" value="1"/>
</dbReference>
<evidence type="ECO:0000256" key="5">
    <source>
        <dbReference type="ARBA" id="ARBA00023128"/>
    </source>
</evidence>
<comment type="similarity">
    <text evidence="2">Belongs to the mitochondrion-specific ribosomal protein mL40 family.</text>
</comment>
<evidence type="ECO:0000313" key="9">
    <source>
        <dbReference type="EMBL" id="KNE67431.1"/>
    </source>
</evidence>
<dbReference type="OrthoDB" id="2098203at2759"/>
<dbReference type="eggNOG" id="KOG4778">
    <property type="taxonomic scope" value="Eukaryota"/>
</dbReference>
<evidence type="ECO:0000313" key="10">
    <source>
        <dbReference type="Proteomes" id="UP000054350"/>
    </source>
</evidence>
<dbReference type="Pfam" id="PF09812">
    <property type="entry name" value="MRP-L28"/>
    <property type="match status" value="1"/>
</dbReference>
<dbReference type="GO" id="GO:1990904">
    <property type="term" value="C:ribonucleoprotein complex"/>
    <property type="evidence" value="ECO:0007669"/>
    <property type="project" value="UniProtKB-KW"/>
</dbReference>
<dbReference type="AlphaFoldDB" id="A0A0L0SY48"/>
<dbReference type="STRING" id="578462.A0A0L0SY48"/>
<name>A0A0L0SY48_ALLM3</name>
<feature type="region of interest" description="Disordered" evidence="8">
    <location>
        <begin position="25"/>
        <end position="50"/>
    </location>
</feature>
<dbReference type="GO" id="GO:0032543">
    <property type="term" value="P:mitochondrial translation"/>
    <property type="evidence" value="ECO:0007669"/>
    <property type="project" value="InterPro"/>
</dbReference>
<reference evidence="9 10" key="1">
    <citation type="submission" date="2009-11" db="EMBL/GenBank/DDBJ databases">
        <title>Annotation of Allomyces macrogynus ATCC 38327.</title>
        <authorList>
            <consortium name="The Broad Institute Genome Sequencing Platform"/>
            <person name="Russ C."/>
            <person name="Cuomo C."/>
            <person name="Burger G."/>
            <person name="Gray M.W."/>
            <person name="Holland P.W.H."/>
            <person name="King N."/>
            <person name="Lang F.B.F."/>
            <person name="Roger A.J."/>
            <person name="Ruiz-Trillo I."/>
            <person name="Young S.K."/>
            <person name="Zeng Q."/>
            <person name="Gargeya S."/>
            <person name="Fitzgerald M."/>
            <person name="Haas B."/>
            <person name="Abouelleil A."/>
            <person name="Alvarado L."/>
            <person name="Arachchi H.M."/>
            <person name="Berlin A."/>
            <person name="Chapman S.B."/>
            <person name="Gearin G."/>
            <person name="Goldberg J."/>
            <person name="Griggs A."/>
            <person name="Gujja S."/>
            <person name="Hansen M."/>
            <person name="Heiman D."/>
            <person name="Howarth C."/>
            <person name="Larimer J."/>
            <person name="Lui A."/>
            <person name="MacDonald P.J.P."/>
            <person name="McCowen C."/>
            <person name="Montmayeur A."/>
            <person name="Murphy C."/>
            <person name="Neiman D."/>
            <person name="Pearson M."/>
            <person name="Priest M."/>
            <person name="Roberts A."/>
            <person name="Saif S."/>
            <person name="Shea T."/>
            <person name="Sisk P."/>
            <person name="Stolte C."/>
            <person name="Sykes S."/>
            <person name="Wortman J."/>
            <person name="Nusbaum C."/>
            <person name="Birren B."/>
        </authorList>
    </citation>
    <scope>NUCLEOTIDE SEQUENCE [LARGE SCALE GENOMIC DNA]</scope>
    <source>
        <strain evidence="9 10">ATCC 38327</strain>
    </source>
</reference>
<evidence type="ECO:0000256" key="3">
    <source>
        <dbReference type="ARBA" id="ARBA00022946"/>
    </source>
</evidence>
<dbReference type="InterPro" id="IPR042831">
    <property type="entry name" value="Ribosomal_mL40_fung"/>
</dbReference>
<dbReference type="GO" id="GO:0003735">
    <property type="term" value="F:structural constituent of ribosome"/>
    <property type="evidence" value="ECO:0007669"/>
    <property type="project" value="InterPro"/>
</dbReference>
<dbReference type="GO" id="GO:0005739">
    <property type="term" value="C:mitochondrion"/>
    <property type="evidence" value="ECO:0007669"/>
    <property type="project" value="UniProtKB-SubCell"/>
</dbReference>
<evidence type="ECO:0000256" key="4">
    <source>
        <dbReference type="ARBA" id="ARBA00022980"/>
    </source>
</evidence>
<reference evidence="10" key="2">
    <citation type="submission" date="2009-11" db="EMBL/GenBank/DDBJ databases">
        <title>The Genome Sequence of Allomyces macrogynus strain ATCC 38327.</title>
        <authorList>
            <consortium name="The Broad Institute Genome Sequencing Platform"/>
            <person name="Russ C."/>
            <person name="Cuomo C."/>
            <person name="Shea T."/>
            <person name="Young S.K."/>
            <person name="Zeng Q."/>
            <person name="Koehrsen M."/>
            <person name="Haas B."/>
            <person name="Borodovsky M."/>
            <person name="Guigo R."/>
            <person name="Alvarado L."/>
            <person name="Berlin A."/>
            <person name="Borenstein D."/>
            <person name="Chen Z."/>
            <person name="Engels R."/>
            <person name="Freedman E."/>
            <person name="Gellesch M."/>
            <person name="Goldberg J."/>
            <person name="Griggs A."/>
            <person name="Gujja S."/>
            <person name="Heiman D."/>
            <person name="Hepburn T."/>
            <person name="Howarth C."/>
            <person name="Jen D."/>
            <person name="Larson L."/>
            <person name="Lewis B."/>
            <person name="Mehta T."/>
            <person name="Park D."/>
            <person name="Pearson M."/>
            <person name="Roberts A."/>
            <person name="Saif S."/>
            <person name="Shenoy N."/>
            <person name="Sisk P."/>
            <person name="Stolte C."/>
            <person name="Sykes S."/>
            <person name="Walk T."/>
            <person name="White J."/>
            <person name="Yandava C."/>
            <person name="Burger G."/>
            <person name="Gray M.W."/>
            <person name="Holland P.W.H."/>
            <person name="King N."/>
            <person name="Lang F.B.F."/>
            <person name="Roger A.J."/>
            <person name="Ruiz-Trillo I."/>
            <person name="Lander E."/>
            <person name="Nusbaum C."/>
        </authorList>
    </citation>
    <scope>NUCLEOTIDE SEQUENCE [LARGE SCALE GENOMIC DNA]</scope>
    <source>
        <strain evidence="10">ATCC 38327</strain>
    </source>
</reference>
<dbReference type="VEuPathDB" id="FungiDB:AMAG_11892"/>
<keyword evidence="6" id="KW-0687">Ribonucleoprotein</keyword>
<dbReference type="Proteomes" id="UP000054350">
    <property type="component" value="Unassembled WGS sequence"/>
</dbReference>
<dbReference type="Gene3D" id="6.10.250.3440">
    <property type="match status" value="1"/>
</dbReference>
<dbReference type="InterPro" id="IPR019192">
    <property type="entry name" value="Ribosomal_mL40"/>
</dbReference>
<proteinExistence type="inferred from homology"/>
<keyword evidence="3" id="KW-0809">Transit peptide</keyword>
<dbReference type="GO" id="GO:0005840">
    <property type="term" value="C:ribosome"/>
    <property type="evidence" value="ECO:0007669"/>
    <property type="project" value="UniProtKB-KW"/>
</dbReference>
<evidence type="ECO:0000256" key="2">
    <source>
        <dbReference type="ARBA" id="ARBA00009360"/>
    </source>
</evidence>